<dbReference type="InterPro" id="IPR051870">
    <property type="entry name" value="Elongin-A_domain"/>
</dbReference>
<protein>
    <submittedName>
        <fullName evidence="3">Rna polymerase ii transcription factor siii subunit protein</fullName>
    </submittedName>
</protein>
<evidence type="ECO:0000256" key="2">
    <source>
        <dbReference type="SAM" id="MobiDB-lite"/>
    </source>
</evidence>
<accession>A0A364N8Y4</accession>
<reference evidence="4" key="1">
    <citation type="submission" date="2018-05" db="EMBL/GenBank/DDBJ databases">
        <title>Draft genome sequence of Stemphylium lycopersici strain CIDEFI 213.</title>
        <authorList>
            <person name="Medina R."/>
            <person name="Franco M.E.E."/>
            <person name="Lucentini C.G."/>
            <person name="Saparrat M.C.N."/>
            <person name="Balatti P.A."/>
        </authorList>
    </citation>
    <scope>NUCLEOTIDE SEQUENCE [LARGE SCALE GENOMIC DNA]</scope>
    <source>
        <strain evidence="4">CIDEFI 213</strain>
    </source>
</reference>
<dbReference type="GO" id="GO:0070449">
    <property type="term" value="C:elongin complex"/>
    <property type="evidence" value="ECO:0007669"/>
    <property type="project" value="InterPro"/>
</dbReference>
<dbReference type="InterPro" id="IPR010684">
    <property type="entry name" value="RNA_pol_II_trans_fac_SIII_A"/>
</dbReference>
<organism evidence="3 4">
    <name type="scientific">Stemphylium lycopersici</name>
    <name type="common">Tomato gray leaf spot disease fungus</name>
    <name type="synonym">Thyrospora lycopersici</name>
    <dbReference type="NCBI Taxonomy" id="183478"/>
    <lineage>
        <taxon>Eukaryota</taxon>
        <taxon>Fungi</taxon>
        <taxon>Dikarya</taxon>
        <taxon>Ascomycota</taxon>
        <taxon>Pezizomycotina</taxon>
        <taxon>Dothideomycetes</taxon>
        <taxon>Pleosporomycetidae</taxon>
        <taxon>Pleosporales</taxon>
        <taxon>Pleosporineae</taxon>
        <taxon>Pleosporaceae</taxon>
        <taxon>Stemphylium</taxon>
    </lineage>
</organism>
<gene>
    <name evidence="3" type="ORF">DDE83_002990</name>
</gene>
<evidence type="ECO:0000256" key="1">
    <source>
        <dbReference type="SAM" id="Coils"/>
    </source>
</evidence>
<dbReference type="PANTHER" id="PTHR15141:SF76">
    <property type="entry name" value="TRANSCRIPTION ELONGATION FACTOR B POLYPEPTIDE 3"/>
    <property type="match status" value="1"/>
</dbReference>
<dbReference type="OrthoDB" id="21513at2759"/>
<dbReference type="EMBL" id="QGDH01000032">
    <property type="protein sequence ID" value="RAR13667.1"/>
    <property type="molecule type" value="Genomic_DNA"/>
</dbReference>
<feature type="compositionally biased region" description="Low complexity" evidence="2">
    <location>
        <begin position="234"/>
        <end position="246"/>
    </location>
</feature>
<feature type="region of interest" description="Disordered" evidence="2">
    <location>
        <begin position="220"/>
        <end position="308"/>
    </location>
</feature>
<dbReference type="Proteomes" id="UP000249619">
    <property type="component" value="Unassembled WGS sequence"/>
</dbReference>
<keyword evidence="1" id="KW-0175">Coiled coil</keyword>
<evidence type="ECO:0000313" key="4">
    <source>
        <dbReference type="Proteomes" id="UP000249619"/>
    </source>
</evidence>
<dbReference type="Gene3D" id="6.10.250.3180">
    <property type="match status" value="1"/>
</dbReference>
<evidence type="ECO:0000313" key="3">
    <source>
        <dbReference type="EMBL" id="RAR13667.1"/>
    </source>
</evidence>
<feature type="compositionally biased region" description="Low complexity" evidence="2">
    <location>
        <begin position="276"/>
        <end position="290"/>
    </location>
</feature>
<feature type="coiled-coil region" evidence="1">
    <location>
        <begin position="91"/>
        <end position="119"/>
    </location>
</feature>
<sequence>MPVATLFELARQRLIKNIDMLRDVGDLPYSFLQPVLRFVQSPDQLIELESNCPQLLGETGEIWLRFIKRDIPNWEQKPHEPRDPRNWSKVYRKLKKDAEQEKRADEEALKQQMRAIQNDRAQNKTLIVDTRIGYGAGASKMFTGRTTTSWGQPSGAPAKTGKAAFDKLKRGMFDHGRERPKASHIPAHLLAQRKSTIRQAPARMIRMAESESPRNMVLSKQASTSMANRPDPKSSTSASASAPISSNRPNITQRPAPQQRNPPPNRTSLPSGQQFSAPKPRPAASGAAPAPKRKREEYSMFQPKKRRV</sequence>
<dbReference type="AlphaFoldDB" id="A0A364N8Y4"/>
<dbReference type="PANTHER" id="PTHR15141">
    <property type="entry name" value="TRANSCRIPTION ELONGATION FACTOR B POLYPEPTIDE 3"/>
    <property type="match status" value="1"/>
</dbReference>
<keyword evidence="4" id="KW-1185">Reference proteome</keyword>
<dbReference type="Pfam" id="PF06881">
    <property type="entry name" value="Elongin_A"/>
    <property type="match status" value="1"/>
</dbReference>
<name>A0A364N8Y4_STELY</name>
<dbReference type="STRING" id="183478.A0A364N8Y4"/>
<dbReference type="GO" id="GO:0006368">
    <property type="term" value="P:transcription elongation by RNA polymerase II"/>
    <property type="evidence" value="ECO:0007669"/>
    <property type="project" value="InterPro"/>
</dbReference>
<comment type="caution">
    <text evidence="3">The sequence shown here is derived from an EMBL/GenBank/DDBJ whole genome shotgun (WGS) entry which is preliminary data.</text>
</comment>
<proteinExistence type="predicted"/>